<dbReference type="Pfam" id="PF21689">
    <property type="entry name" value="TorS_sensor_domain"/>
    <property type="match status" value="1"/>
</dbReference>
<evidence type="ECO:0000256" key="2">
    <source>
        <dbReference type="ARBA" id="ARBA00022519"/>
    </source>
</evidence>
<feature type="coiled-coil region" evidence="6">
    <location>
        <begin position="575"/>
        <end position="602"/>
    </location>
</feature>
<evidence type="ECO:0000313" key="12">
    <source>
        <dbReference type="EMBL" id="MFC4353353.1"/>
    </source>
</evidence>
<dbReference type="Gene3D" id="6.10.340.10">
    <property type="match status" value="1"/>
</dbReference>
<sequence length="877" mass="92599">MTQDTNQQSQPAQEDLEQDLAPASEKKTRRSSVRARLFMAFAGVAALTVIASGMGWFSFANVQRTFGTMVQQDVPGMTTALQLAVETASLSAAAPTLVSADSAEARDRTAADLDERGQRMETLIDELAATQAANGDTVKAIRGLAGDVQNNLGQLNAAVAEQLDAKTTLEASVDQASAAHMALLELVVPRIDDANFELILGTEMANEESAAAMQDVLGRGVATLRDLLSLRADSNRLIALASEVRSVEQPERIGEIETLAEAPVARMQTALETVPEDTEGAQLRSSVQQLISTLVGDTSMPTAQRQLLKGDGAAEPGIEEMHDSAASLHQQLLDSLAPRIEAASQALVENVNQLAAESGASISELMNTEMAALRAYLEIQSLANHAAGLLATAANVNQPERIQPLRDQFITDAGKLEDKLADLQDPSEVGEAIAALTALGQGENSIFDRRTAQLSATEQARQALAETRTRSEDLAEQVRGLVAGARAEMQTAAESVNGAFLRGKSWLIAIAVASVVIAGLVAWLYVGRNVGRRLGRLTASTRAVADGDLETQIDTRGSDEIAQMASALLVFRDGLAEAEAANQRARDERERGERERREAMLKLAEEFEASVSGVVDQVSKAASGMHETAEGMAATAEETSRQSQAATTATEAASSNVQTVASAGEELASSISEVSRQVQQSSEIAGRATERARYTDETVRGLQQAAQKIGDVLGLIRDISEQTNLLALNATIEAARAGEAGKGFAVVAQEVKSLAEQTGKATEEISQQIDGMQKVTGDTVSAIDRIVETINEINEISGTIAAAVEQQSAATQEIAQNAQKAASGTEEVSQNIDGVDRAASETGNSANQVLLASQELGNLSGTLKEEVDRFVGHIKTA</sequence>
<dbReference type="SMART" id="SM00304">
    <property type="entry name" value="HAMP"/>
    <property type="match status" value="1"/>
</dbReference>
<feature type="domain" description="Methyl-accepting transducer" evidence="9">
    <location>
        <begin position="621"/>
        <end position="857"/>
    </location>
</feature>
<dbReference type="InterPro" id="IPR000727">
    <property type="entry name" value="T_SNARE_dom"/>
</dbReference>
<evidence type="ECO:0000313" key="13">
    <source>
        <dbReference type="Proteomes" id="UP001595799"/>
    </source>
</evidence>
<dbReference type="RefSeq" id="WP_382423727.1">
    <property type="nucleotide sequence ID" value="NZ_JBHSCW010000011.1"/>
</dbReference>
<name>A0ABV8USB1_9PROT</name>
<comment type="caution">
    <text evidence="12">The sequence shown here is derived from an EMBL/GenBank/DDBJ whole genome shotgun (WGS) entry which is preliminary data.</text>
</comment>
<dbReference type="SUPFAM" id="SSF58104">
    <property type="entry name" value="Methyl-accepting chemotaxis protein (MCP) signaling domain"/>
    <property type="match status" value="1"/>
</dbReference>
<gene>
    <name evidence="12" type="ORF">ACFOW6_17525</name>
</gene>
<dbReference type="EMBL" id="JBHSCW010000011">
    <property type="protein sequence ID" value="MFC4353353.1"/>
    <property type="molecule type" value="Genomic_DNA"/>
</dbReference>
<feature type="domain" description="T-SNARE coiled-coil homology" evidence="10">
    <location>
        <begin position="773"/>
        <end position="835"/>
    </location>
</feature>
<keyword evidence="8" id="KW-0472">Membrane</keyword>
<accession>A0ABV8USB1</accession>
<dbReference type="PANTHER" id="PTHR32089:SF112">
    <property type="entry name" value="LYSOZYME-LIKE PROTEIN-RELATED"/>
    <property type="match status" value="1"/>
</dbReference>
<organism evidence="12 13">
    <name type="scientific">Fodinicurvata halophila</name>
    <dbReference type="NCBI Taxonomy" id="1419723"/>
    <lineage>
        <taxon>Bacteria</taxon>
        <taxon>Pseudomonadati</taxon>
        <taxon>Pseudomonadota</taxon>
        <taxon>Alphaproteobacteria</taxon>
        <taxon>Rhodospirillales</taxon>
        <taxon>Rhodovibrionaceae</taxon>
        <taxon>Fodinicurvata</taxon>
    </lineage>
</organism>
<dbReference type="PROSITE" id="PS50192">
    <property type="entry name" value="T_SNARE"/>
    <property type="match status" value="1"/>
</dbReference>
<keyword evidence="13" id="KW-1185">Reference proteome</keyword>
<feature type="transmembrane region" description="Helical" evidence="8">
    <location>
        <begin position="506"/>
        <end position="526"/>
    </location>
</feature>
<evidence type="ECO:0000256" key="7">
    <source>
        <dbReference type="SAM" id="MobiDB-lite"/>
    </source>
</evidence>
<keyword evidence="8" id="KW-1133">Transmembrane helix</keyword>
<feature type="region of interest" description="Disordered" evidence="7">
    <location>
        <begin position="1"/>
        <end position="28"/>
    </location>
</feature>
<feature type="region of interest" description="Disordered" evidence="7">
    <location>
        <begin position="621"/>
        <end position="647"/>
    </location>
</feature>
<reference evidence="13" key="1">
    <citation type="journal article" date="2019" name="Int. J. Syst. Evol. Microbiol.">
        <title>The Global Catalogue of Microorganisms (GCM) 10K type strain sequencing project: providing services to taxonomists for standard genome sequencing and annotation.</title>
        <authorList>
            <consortium name="The Broad Institute Genomics Platform"/>
            <consortium name="The Broad Institute Genome Sequencing Center for Infectious Disease"/>
            <person name="Wu L."/>
            <person name="Ma J."/>
        </authorList>
    </citation>
    <scope>NUCLEOTIDE SEQUENCE [LARGE SCALE GENOMIC DNA]</scope>
    <source>
        <strain evidence="13">CECT 8472</strain>
    </source>
</reference>
<feature type="transmembrane region" description="Helical" evidence="8">
    <location>
        <begin position="37"/>
        <end position="59"/>
    </location>
</feature>
<dbReference type="SMART" id="SM00283">
    <property type="entry name" value="MA"/>
    <property type="match status" value="1"/>
</dbReference>
<protein>
    <submittedName>
        <fullName evidence="12">Methyl-accepting chemotaxis protein</fullName>
    </submittedName>
</protein>
<evidence type="ECO:0000256" key="6">
    <source>
        <dbReference type="SAM" id="Coils"/>
    </source>
</evidence>
<dbReference type="PANTHER" id="PTHR32089">
    <property type="entry name" value="METHYL-ACCEPTING CHEMOTAXIS PROTEIN MCPB"/>
    <property type="match status" value="1"/>
</dbReference>
<evidence type="ECO:0000259" key="11">
    <source>
        <dbReference type="PROSITE" id="PS50885"/>
    </source>
</evidence>
<keyword evidence="8" id="KW-0812">Transmembrane</keyword>
<evidence type="ECO:0000259" key="10">
    <source>
        <dbReference type="PROSITE" id="PS50192"/>
    </source>
</evidence>
<feature type="compositionally biased region" description="Low complexity" evidence="7">
    <location>
        <begin position="630"/>
        <end position="647"/>
    </location>
</feature>
<dbReference type="Gene3D" id="1.10.287.950">
    <property type="entry name" value="Methyl-accepting chemotaxis protein"/>
    <property type="match status" value="1"/>
</dbReference>
<dbReference type="CDD" id="cd06225">
    <property type="entry name" value="HAMP"/>
    <property type="match status" value="1"/>
</dbReference>
<evidence type="ECO:0000256" key="8">
    <source>
        <dbReference type="SAM" id="Phobius"/>
    </source>
</evidence>
<dbReference type="Pfam" id="PF00015">
    <property type="entry name" value="MCPsignal"/>
    <property type="match status" value="1"/>
</dbReference>
<dbReference type="InterPro" id="IPR038188">
    <property type="entry name" value="TorS_sensor_sf"/>
</dbReference>
<comment type="subcellular location">
    <subcellularLocation>
        <location evidence="1">Cell inner membrane</location>
        <topology evidence="1">Multi-pass membrane protein</topology>
    </subcellularLocation>
</comment>
<evidence type="ECO:0000256" key="4">
    <source>
        <dbReference type="ARBA" id="ARBA00029447"/>
    </source>
</evidence>
<keyword evidence="2" id="KW-1003">Cell membrane</keyword>
<evidence type="ECO:0000256" key="1">
    <source>
        <dbReference type="ARBA" id="ARBA00004429"/>
    </source>
</evidence>
<dbReference type="InterPro" id="IPR004089">
    <property type="entry name" value="MCPsignal_dom"/>
</dbReference>
<proteinExistence type="inferred from homology"/>
<evidence type="ECO:0000259" key="9">
    <source>
        <dbReference type="PROSITE" id="PS50111"/>
    </source>
</evidence>
<dbReference type="Gene3D" id="1.20.58.920">
    <property type="match status" value="2"/>
</dbReference>
<dbReference type="InterPro" id="IPR003660">
    <property type="entry name" value="HAMP_dom"/>
</dbReference>
<feature type="compositionally biased region" description="Polar residues" evidence="7">
    <location>
        <begin position="1"/>
        <end position="12"/>
    </location>
</feature>
<comment type="similarity">
    <text evidence="4">Belongs to the methyl-accepting chemotaxis (MCP) protein family.</text>
</comment>
<evidence type="ECO:0000256" key="5">
    <source>
        <dbReference type="PROSITE-ProRule" id="PRU00284"/>
    </source>
</evidence>
<dbReference type="Proteomes" id="UP001595799">
    <property type="component" value="Unassembled WGS sequence"/>
</dbReference>
<keyword evidence="2" id="KW-0997">Cell inner membrane</keyword>
<keyword evidence="3 5" id="KW-0807">Transducer</keyword>
<dbReference type="Pfam" id="PF00672">
    <property type="entry name" value="HAMP"/>
    <property type="match status" value="1"/>
</dbReference>
<dbReference type="PROSITE" id="PS50885">
    <property type="entry name" value="HAMP"/>
    <property type="match status" value="1"/>
</dbReference>
<feature type="domain" description="HAMP" evidence="11">
    <location>
        <begin position="528"/>
        <end position="580"/>
    </location>
</feature>
<keyword evidence="6" id="KW-0175">Coiled coil</keyword>
<evidence type="ECO:0000256" key="3">
    <source>
        <dbReference type="ARBA" id="ARBA00023224"/>
    </source>
</evidence>
<dbReference type="PROSITE" id="PS50111">
    <property type="entry name" value="CHEMOTAXIS_TRANSDUC_2"/>
    <property type="match status" value="1"/>
</dbReference>